<name>A0AAN9LGN9_PHACN</name>
<sequence>MSVLENVGGVLRVRVKRVVNLAVRNPRCRRSNDPFVVMEMLNQRLQTRTIRKNVNPEWNQDFTLSNIDPIHPVKLVVYDPHPFFVVKKMGDTEFDIFPFVEALKTDLKAIPNGTVIKRIQPSKHNFLAHESCITYVNGKLVQDMILRLQNVKCGQLEIQLHWVDLPAFKGT</sequence>
<evidence type="ECO:0000259" key="12">
    <source>
        <dbReference type="PROSITE" id="PS50004"/>
    </source>
</evidence>
<evidence type="ECO:0000256" key="11">
    <source>
        <dbReference type="ARBA" id="ARBA00024037"/>
    </source>
</evidence>
<dbReference type="EMBL" id="JAYMYR010000011">
    <property type="protein sequence ID" value="KAK7333763.1"/>
    <property type="molecule type" value="Genomic_DNA"/>
</dbReference>
<dbReference type="GO" id="GO:0046872">
    <property type="term" value="F:metal ion binding"/>
    <property type="evidence" value="ECO:0007669"/>
    <property type="project" value="UniProtKB-KW"/>
</dbReference>
<dbReference type="InterPro" id="IPR035892">
    <property type="entry name" value="C2_domain_sf"/>
</dbReference>
<keyword evidence="14" id="KW-1185">Reference proteome</keyword>
<dbReference type="InterPro" id="IPR000008">
    <property type="entry name" value="C2_dom"/>
</dbReference>
<evidence type="ECO:0000256" key="5">
    <source>
        <dbReference type="ARBA" id="ARBA00022682"/>
    </source>
</evidence>
<evidence type="ECO:0000256" key="7">
    <source>
        <dbReference type="ARBA" id="ARBA00022837"/>
    </source>
</evidence>
<comment type="similarity">
    <text evidence="11">Belongs to the plant CAR protein family.</text>
</comment>
<evidence type="ECO:0000256" key="6">
    <source>
        <dbReference type="ARBA" id="ARBA00022723"/>
    </source>
</evidence>
<reference evidence="13 14" key="1">
    <citation type="submission" date="2024-01" db="EMBL/GenBank/DDBJ databases">
        <title>The genomes of 5 underutilized Papilionoideae crops provide insights into root nodulation and disease resistanc.</title>
        <authorList>
            <person name="Jiang F."/>
        </authorList>
    </citation>
    <scope>NUCLEOTIDE SEQUENCE [LARGE SCALE GENOMIC DNA]</scope>
    <source>
        <strain evidence="13">JINMINGXINNONG_FW02</strain>
        <tissue evidence="13">Leaves</tissue>
    </source>
</reference>
<comment type="subcellular location">
    <subcellularLocation>
        <location evidence="2">Cell membrane</location>
    </subcellularLocation>
    <subcellularLocation>
        <location evidence="1">Nucleus</location>
    </subcellularLocation>
</comment>
<dbReference type="PROSITE" id="PS50004">
    <property type="entry name" value="C2"/>
    <property type="match status" value="1"/>
</dbReference>
<evidence type="ECO:0000256" key="8">
    <source>
        <dbReference type="ARBA" id="ARBA00023121"/>
    </source>
</evidence>
<evidence type="ECO:0000313" key="14">
    <source>
        <dbReference type="Proteomes" id="UP001374584"/>
    </source>
</evidence>
<comment type="caution">
    <text evidence="13">The sequence shown here is derived from an EMBL/GenBank/DDBJ whole genome shotgun (WGS) entry which is preliminary data.</text>
</comment>
<evidence type="ECO:0000256" key="4">
    <source>
        <dbReference type="ARBA" id="ARBA00022475"/>
    </source>
</evidence>
<evidence type="ECO:0000256" key="3">
    <source>
        <dbReference type="ARBA" id="ARBA00022468"/>
    </source>
</evidence>
<keyword evidence="5" id="KW-0938">Abscisic acid signaling pathway</keyword>
<dbReference type="Gene3D" id="2.60.40.150">
    <property type="entry name" value="C2 domain"/>
    <property type="match status" value="1"/>
</dbReference>
<protein>
    <recommendedName>
        <fullName evidence="12">C2 domain-containing protein</fullName>
    </recommendedName>
</protein>
<keyword evidence="8" id="KW-0446">Lipid-binding</keyword>
<dbReference type="InterPro" id="IPR044562">
    <property type="entry name" value="CAR1-11"/>
</dbReference>
<dbReference type="GO" id="GO:0009738">
    <property type="term" value="P:abscisic acid-activated signaling pathway"/>
    <property type="evidence" value="ECO:0007669"/>
    <property type="project" value="UniProtKB-KW"/>
</dbReference>
<dbReference type="GO" id="GO:0005886">
    <property type="term" value="C:plasma membrane"/>
    <property type="evidence" value="ECO:0007669"/>
    <property type="project" value="UniProtKB-SubCell"/>
</dbReference>
<proteinExistence type="inferred from homology"/>
<gene>
    <name evidence="13" type="ORF">VNO80_30540</name>
</gene>
<dbReference type="PANTHER" id="PTHR45933:SF15">
    <property type="entry name" value="CALCIUM-DEPENDENT ARF-TYPE GTPASE ACTIVATING FAMILY PROTEIN"/>
    <property type="match status" value="1"/>
</dbReference>
<keyword evidence="4" id="KW-1003">Cell membrane</keyword>
<dbReference type="GO" id="GO:0008289">
    <property type="term" value="F:lipid binding"/>
    <property type="evidence" value="ECO:0007669"/>
    <property type="project" value="UniProtKB-KW"/>
</dbReference>
<evidence type="ECO:0000256" key="9">
    <source>
        <dbReference type="ARBA" id="ARBA00023136"/>
    </source>
</evidence>
<evidence type="ECO:0000313" key="13">
    <source>
        <dbReference type="EMBL" id="KAK7333763.1"/>
    </source>
</evidence>
<keyword evidence="10" id="KW-0539">Nucleus</keyword>
<dbReference type="SUPFAM" id="SSF49562">
    <property type="entry name" value="C2 domain (Calcium/lipid-binding domain, CaLB)"/>
    <property type="match status" value="1"/>
</dbReference>
<evidence type="ECO:0000256" key="2">
    <source>
        <dbReference type="ARBA" id="ARBA00004236"/>
    </source>
</evidence>
<evidence type="ECO:0000256" key="10">
    <source>
        <dbReference type="ARBA" id="ARBA00023242"/>
    </source>
</evidence>
<accession>A0AAN9LGN9</accession>
<dbReference type="AlphaFoldDB" id="A0AAN9LGN9"/>
<organism evidence="13 14">
    <name type="scientific">Phaseolus coccineus</name>
    <name type="common">Scarlet runner bean</name>
    <name type="synonym">Phaseolus multiflorus</name>
    <dbReference type="NCBI Taxonomy" id="3886"/>
    <lineage>
        <taxon>Eukaryota</taxon>
        <taxon>Viridiplantae</taxon>
        <taxon>Streptophyta</taxon>
        <taxon>Embryophyta</taxon>
        <taxon>Tracheophyta</taxon>
        <taxon>Spermatophyta</taxon>
        <taxon>Magnoliopsida</taxon>
        <taxon>eudicotyledons</taxon>
        <taxon>Gunneridae</taxon>
        <taxon>Pentapetalae</taxon>
        <taxon>rosids</taxon>
        <taxon>fabids</taxon>
        <taxon>Fabales</taxon>
        <taxon>Fabaceae</taxon>
        <taxon>Papilionoideae</taxon>
        <taxon>50 kb inversion clade</taxon>
        <taxon>NPAAA clade</taxon>
        <taxon>indigoferoid/millettioid clade</taxon>
        <taxon>Phaseoleae</taxon>
        <taxon>Phaseolus</taxon>
    </lineage>
</organism>
<keyword evidence="3" id="KW-0343">GTPase activation</keyword>
<keyword evidence="7" id="KW-0106">Calcium</keyword>
<dbReference type="SMART" id="SM00239">
    <property type="entry name" value="C2"/>
    <property type="match status" value="1"/>
</dbReference>
<dbReference type="Proteomes" id="UP001374584">
    <property type="component" value="Unassembled WGS sequence"/>
</dbReference>
<keyword evidence="6" id="KW-0479">Metal-binding</keyword>
<evidence type="ECO:0000256" key="1">
    <source>
        <dbReference type="ARBA" id="ARBA00004123"/>
    </source>
</evidence>
<dbReference type="GO" id="GO:0005634">
    <property type="term" value="C:nucleus"/>
    <property type="evidence" value="ECO:0007669"/>
    <property type="project" value="UniProtKB-SubCell"/>
</dbReference>
<dbReference type="GO" id="GO:0005096">
    <property type="term" value="F:GTPase activator activity"/>
    <property type="evidence" value="ECO:0007669"/>
    <property type="project" value="UniProtKB-KW"/>
</dbReference>
<feature type="domain" description="C2" evidence="12">
    <location>
        <begin position="1"/>
        <end position="109"/>
    </location>
</feature>
<dbReference type="PANTHER" id="PTHR45933">
    <property type="entry name" value="PROTEIN C2-DOMAIN ABA-RELATED 4"/>
    <property type="match status" value="1"/>
</dbReference>
<dbReference type="Pfam" id="PF00168">
    <property type="entry name" value="C2"/>
    <property type="match status" value="1"/>
</dbReference>
<keyword evidence="9" id="KW-0472">Membrane</keyword>